<feature type="compositionally biased region" description="Basic residues" evidence="1">
    <location>
        <begin position="129"/>
        <end position="144"/>
    </location>
</feature>
<evidence type="ECO:0000256" key="1">
    <source>
        <dbReference type="SAM" id="MobiDB-lite"/>
    </source>
</evidence>
<sequence>MTGERVGHRRRVARAGHRRVVGFGGAAASTGGRAGTVSRTPADRLRRPGVDRTRATSGDTRVAVDGGVGSWAFGDRRYGNGRRDVEPGRAGCGGPRRVGRRAGGAPTGGPVVGGQRPAGLGGLRAGSAGRRHGVRPAQRRHRVRPTGAPRAAARRDPRGRWAGG</sequence>
<feature type="region of interest" description="Disordered" evidence="1">
    <location>
        <begin position="82"/>
        <end position="164"/>
    </location>
</feature>
<feature type="non-terminal residue" evidence="2">
    <location>
        <position position="164"/>
    </location>
</feature>
<organism evidence="2 3">
    <name type="scientific">Micromonospora vulcania</name>
    <dbReference type="NCBI Taxonomy" id="1441873"/>
    <lineage>
        <taxon>Bacteria</taxon>
        <taxon>Bacillati</taxon>
        <taxon>Actinomycetota</taxon>
        <taxon>Actinomycetes</taxon>
        <taxon>Micromonosporales</taxon>
        <taxon>Micromonosporaceae</taxon>
        <taxon>Micromonospora</taxon>
    </lineage>
</organism>
<feature type="compositionally biased region" description="Basic and acidic residues" evidence="1">
    <location>
        <begin position="41"/>
        <end position="54"/>
    </location>
</feature>
<name>A0ABW1HE88_9ACTN</name>
<dbReference type="Proteomes" id="UP001596226">
    <property type="component" value="Unassembled WGS sequence"/>
</dbReference>
<feature type="region of interest" description="Disordered" evidence="1">
    <location>
        <begin position="24"/>
        <end position="62"/>
    </location>
</feature>
<feature type="compositionally biased region" description="Basic and acidic residues" evidence="1">
    <location>
        <begin position="153"/>
        <end position="164"/>
    </location>
</feature>
<keyword evidence="3" id="KW-1185">Reference proteome</keyword>
<evidence type="ECO:0000313" key="2">
    <source>
        <dbReference type="EMBL" id="MFC5926769.1"/>
    </source>
</evidence>
<gene>
    <name evidence="2" type="ORF">ACFQGL_25860</name>
</gene>
<accession>A0ABW1HE88</accession>
<proteinExistence type="predicted"/>
<comment type="caution">
    <text evidence="2">The sequence shown here is derived from an EMBL/GenBank/DDBJ whole genome shotgun (WGS) entry which is preliminary data.</text>
</comment>
<feature type="compositionally biased region" description="Gly residues" evidence="1">
    <location>
        <begin position="90"/>
        <end position="112"/>
    </location>
</feature>
<dbReference type="EMBL" id="JBHSQS010000020">
    <property type="protein sequence ID" value="MFC5926769.1"/>
    <property type="molecule type" value="Genomic_DNA"/>
</dbReference>
<protein>
    <submittedName>
        <fullName evidence="2">Uncharacterized protein</fullName>
    </submittedName>
</protein>
<reference evidence="3" key="1">
    <citation type="journal article" date="2019" name="Int. J. Syst. Evol. Microbiol.">
        <title>The Global Catalogue of Microorganisms (GCM) 10K type strain sequencing project: providing services to taxonomists for standard genome sequencing and annotation.</title>
        <authorList>
            <consortium name="The Broad Institute Genomics Platform"/>
            <consortium name="The Broad Institute Genome Sequencing Center for Infectious Disease"/>
            <person name="Wu L."/>
            <person name="Ma J."/>
        </authorList>
    </citation>
    <scope>NUCLEOTIDE SEQUENCE [LARGE SCALE GENOMIC DNA]</scope>
    <source>
        <strain evidence="3">CGMCC 4.7144</strain>
    </source>
</reference>
<evidence type="ECO:0000313" key="3">
    <source>
        <dbReference type="Proteomes" id="UP001596226"/>
    </source>
</evidence>